<reference evidence="1 2" key="1">
    <citation type="submission" date="2005-07" db="EMBL/GenBank/DDBJ databases">
        <authorList>
            <person name="Mural R.J."/>
            <person name="Li P.W."/>
            <person name="Adams M.D."/>
            <person name="Amanatides P.G."/>
            <person name="Baden-Tillson H."/>
            <person name="Barnstead M."/>
            <person name="Chin S.H."/>
            <person name="Dew I."/>
            <person name="Evans C.A."/>
            <person name="Ferriera S."/>
            <person name="Flanigan M."/>
            <person name="Fosler C."/>
            <person name="Glodek A."/>
            <person name="Gu Z."/>
            <person name="Holt R.A."/>
            <person name="Jennings D."/>
            <person name="Kraft C.L."/>
            <person name="Lu F."/>
            <person name="Nguyen T."/>
            <person name="Nusskern D.R."/>
            <person name="Pfannkoch C.M."/>
            <person name="Sitter C."/>
            <person name="Sutton G.G."/>
            <person name="Venter J.C."/>
            <person name="Wang Z."/>
            <person name="Woodage T."/>
            <person name="Zheng X.H."/>
            <person name="Zhong F."/>
        </authorList>
    </citation>
    <scope>NUCLEOTIDE SEQUENCE [LARGE SCALE GENOMIC DNA]</scope>
    <source>
        <strain>BN</strain>
        <strain evidence="2">Sprague-Dawley</strain>
    </source>
</reference>
<organism evidence="1 2">
    <name type="scientific">Rattus norvegicus</name>
    <name type="common">Rat</name>
    <dbReference type="NCBI Taxonomy" id="10116"/>
    <lineage>
        <taxon>Eukaryota</taxon>
        <taxon>Metazoa</taxon>
        <taxon>Chordata</taxon>
        <taxon>Craniata</taxon>
        <taxon>Vertebrata</taxon>
        <taxon>Euteleostomi</taxon>
        <taxon>Mammalia</taxon>
        <taxon>Eutheria</taxon>
        <taxon>Euarchontoglires</taxon>
        <taxon>Glires</taxon>
        <taxon>Rodentia</taxon>
        <taxon>Myomorpha</taxon>
        <taxon>Muroidea</taxon>
        <taxon>Muridae</taxon>
        <taxon>Murinae</taxon>
        <taxon>Rattus</taxon>
    </lineage>
</organism>
<dbReference type="Proteomes" id="UP000234681">
    <property type="component" value="Chromosome 10"/>
</dbReference>
<proteinExistence type="predicted"/>
<evidence type="ECO:0000313" key="2">
    <source>
        <dbReference type="Proteomes" id="UP000234681"/>
    </source>
</evidence>
<accession>A6HDU0</accession>
<gene>
    <name evidence="1" type="ORF">rCG_34977</name>
</gene>
<name>A6HDU0_RAT</name>
<dbReference type="AlphaFoldDB" id="A6HDU0"/>
<dbReference type="EMBL" id="CH473948">
    <property type="protein sequence ID" value="EDM04195.1"/>
    <property type="molecule type" value="Genomic_DNA"/>
</dbReference>
<feature type="non-terminal residue" evidence="1">
    <location>
        <position position="19"/>
    </location>
</feature>
<protein>
    <submittedName>
        <fullName evidence="1">RCG34977</fullName>
    </submittedName>
</protein>
<sequence length="19" mass="2202">MTTTCHLSCFAEIQRLFLS</sequence>
<evidence type="ECO:0000313" key="1">
    <source>
        <dbReference type="EMBL" id="EDM04195.1"/>
    </source>
</evidence>